<dbReference type="AlphaFoldDB" id="A0A1G2PF76"/>
<dbReference type="CDD" id="cd00552">
    <property type="entry name" value="RaiA"/>
    <property type="match status" value="1"/>
</dbReference>
<accession>A0A1G2PF76</accession>
<organism evidence="1 2">
    <name type="scientific">Candidatus Taylorbacteria bacterium RIFOXYD2_FULL_36_9</name>
    <dbReference type="NCBI Taxonomy" id="1802338"/>
    <lineage>
        <taxon>Bacteria</taxon>
        <taxon>Candidatus Tayloriibacteriota</taxon>
    </lineage>
</organism>
<dbReference type="EMBL" id="MHSQ01000033">
    <property type="protein sequence ID" value="OHA46242.1"/>
    <property type="molecule type" value="Genomic_DNA"/>
</dbReference>
<comment type="caution">
    <text evidence="1">The sequence shown here is derived from an EMBL/GenBank/DDBJ whole genome shotgun (WGS) entry which is preliminary data.</text>
</comment>
<evidence type="ECO:0000313" key="2">
    <source>
        <dbReference type="Proteomes" id="UP000176965"/>
    </source>
</evidence>
<dbReference type="InterPro" id="IPR036567">
    <property type="entry name" value="RHF-like"/>
</dbReference>
<dbReference type="NCBIfam" id="TIGR00741">
    <property type="entry name" value="yfiA"/>
    <property type="match status" value="1"/>
</dbReference>
<gene>
    <name evidence="1" type="ORF">A2541_01600</name>
</gene>
<protein>
    <submittedName>
        <fullName evidence="1">Ribosomal subunit interface protein</fullName>
    </submittedName>
</protein>
<reference evidence="1 2" key="1">
    <citation type="journal article" date="2016" name="Nat. Commun.">
        <title>Thousands of microbial genomes shed light on interconnected biogeochemical processes in an aquifer system.</title>
        <authorList>
            <person name="Anantharaman K."/>
            <person name="Brown C.T."/>
            <person name="Hug L.A."/>
            <person name="Sharon I."/>
            <person name="Castelle C.J."/>
            <person name="Probst A.J."/>
            <person name="Thomas B.C."/>
            <person name="Singh A."/>
            <person name="Wilkins M.J."/>
            <person name="Karaoz U."/>
            <person name="Brodie E.L."/>
            <person name="Williams K.H."/>
            <person name="Hubbard S.S."/>
            <person name="Banfield J.F."/>
        </authorList>
    </citation>
    <scope>NUCLEOTIDE SEQUENCE [LARGE SCALE GENOMIC DNA]</scope>
</reference>
<dbReference type="Pfam" id="PF02482">
    <property type="entry name" value="Ribosomal_S30AE"/>
    <property type="match status" value="1"/>
</dbReference>
<dbReference type="Proteomes" id="UP000176965">
    <property type="component" value="Unassembled WGS sequence"/>
</dbReference>
<dbReference type="Gene3D" id="3.30.160.100">
    <property type="entry name" value="Ribosome hibernation promotion factor-like"/>
    <property type="match status" value="1"/>
</dbReference>
<name>A0A1G2PF76_9BACT</name>
<sequence>MRINEKGTNMIITGDIKDYLYKKLGHLERFLNPTDESILCEVELGKTTNHHKAGEVFRTEINLHIAGNNFRAEAQSEDLLASIDIAKDEMVRKIQTNKDKRVSLIRRSGAKIKNLIKGIFVK</sequence>
<dbReference type="InterPro" id="IPR003489">
    <property type="entry name" value="RHF/RaiA"/>
</dbReference>
<dbReference type="STRING" id="1802338.A2541_01600"/>
<dbReference type="SUPFAM" id="SSF69754">
    <property type="entry name" value="Ribosome binding protein Y (YfiA homologue)"/>
    <property type="match status" value="1"/>
</dbReference>
<evidence type="ECO:0000313" key="1">
    <source>
        <dbReference type="EMBL" id="OHA46242.1"/>
    </source>
</evidence>
<proteinExistence type="predicted"/>